<dbReference type="GO" id="GO:0006233">
    <property type="term" value="P:dTDP biosynthetic process"/>
    <property type="evidence" value="ECO:0007669"/>
    <property type="project" value="TreeGrafter"/>
</dbReference>
<accession>V7I2B8</accession>
<dbReference type="PATRIC" id="fig|994573.3.peg.3340"/>
<keyword evidence="4" id="KW-0067">ATP-binding</keyword>
<dbReference type="GO" id="GO:0005524">
    <property type="term" value="F:ATP binding"/>
    <property type="evidence" value="ECO:0007669"/>
    <property type="project" value="UniProtKB-KW"/>
</dbReference>
<dbReference type="GO" id="GO:0006227">
    <property type="term" value="P:dUDP biosynthetic process"/>
    <property type="evidence" value="ECO:0007669"/>
    <property type="project" value="TreeGrafter"/>
</dbReference>
<dbReference type="PANTHER" id="PTHR10344">
    <property type="entry name" value="THYMIDYLATE KINASE"/>
    <property type="match status" value="1"/>
</dbReference>
<evidence type="ECO:0000256" key="4">
    <source>
        <dbReference type="ARBA" id="ARBA00022840"/>
    </source>
</evidence>
<dbReference type="Proteomes" id="UP000017747">
    <property type="component" value="Unassembled WGS sequence"/>
</dbReference>
<dbReference type="Gene3D" id="3.40.50.300">
    <property type="entry name" value="P-loop containing nucleotide triphosphate hydrolases"/>
    <property type="match status" value="1"/>
</dbReference>
<evidence type="ECO:0000256" key="3">
    <source>
        <dbReference type="ARBA" id="ARBA00022741"/>
    </source>
</evidence>
<evidence type="ECO:0000313" key="7">
    <source>
        <dbReference type="Proteomes" id="UP000017747"/>
    </source>
</evidence>
<dbReference type="AlphaFoldDB" id="V7I2B8"/>
<keyword evidence="6" id="KW-0418">Kinase</keyword>
<name>V7I2B8_9CLOT</name>
<dbReference type="GO" id="GO:0005829">
    <property type="term" value="C:cytosol"/>
    <property type="evidence" value="ECO:0007669"/>
    <property type="project" value="TreeGrafter"/>
</dbReference>
<feature type="domain" description="Thymidylate kinase-like" evidence="5">
    <location>
        <begin position="16"/>
        <end position="182"/>
    </location>
</feature>
<dbReference type="Pfam" id="PF02223">
    <property type="entry name" value="Thymidylate_kin"/>
    <property type="match status" value="1"/>
</dbReference>
<dbReference type="GO" id="GO:0006235">
    <property type="term" value="P:dTTP biosynthetic process"/>
    <property type="evidence" value="ECO:0007669"/>
    <property type="project" value="TreeGrafter"/>
</dbReference>
<dbReference type="SUPFAM" id="SSF52540">
    <property type="entry name" value="P-loop containing nucleoside triphosphate hydrolases"/>
    <property type="match status" value="1"/>
</dbReference>
<evidence type="ECO:0000313" key="6">
    <source>
        <dbReference type="EMBL" id="ETA79334.1"/>
    </source>
</evidence>
<dbReference type="STRING" id="994573.T472_0217605"/>
<keyword evidence="7" id="KW-1185">Reference proteome</keyword>
<gene>
    <name evidence="6" type="ORF">T472_0217605</name>
</gene>
<dbReference type="EMBL" id="AXUN02000218">
    <property type="protein sequence ID" value="ETA79334.1"/>
    <property type="molecule type" value="Genomic_DNA"/>
</dbReference>
<dbReference type="InterPro" id="IPR039430">
    <property type="entry name" value="Thymidylate_kin-like_dom"/>
</dbReference>
<protein>
    <recommendedName>
        <fullName evidence="2">Thymidylate kinase</fullName>
    </recommendedName>
</protein>
<evidence type="ECO:0000259" key="5">
    <source>
        <dbReference type="Pfam" id="PF02223"/>
    </source>
</evidence>
<dbReference type="FunFam" id="3.40.50.300:FF:002288">
    <property type="entry name" value="Probable thymidylate kinase"/>
    <property type="match status" value="1"/>
</dbReference>
<reference evidence="6 7" key="1">
    <citation type="journal article" date="2014" name="Genome Announc.">
        <title>Genome Sequence of Youngiibacter fragilis, the Type Strain of the Genus Youngiibacter.</title>
        <authorList>
            <person name="Wawrik C.B."/>
            <person name="Callaghan A.V."/>
            <person name="Stamps B.W."/>
            <person name="Wawrik B."/>
        </authorList>
    </citation>
    <scope>NUCLEOTIDE SEQUENCE [LARGE SCALE GENOMIC DNA]</scope>
    <source>
        <strain evidence="6 7">232.1</strain>
    </source>
</reference>
<dbReference type="InterPro" id="IPR027417">
    <property type="entry name" value="P-loop_NTPase"/>
</dbReference>
<keyword evidence="3" id="KW-0547">Nucleotide-binding</keyword>
<dbReference type="GO" id="GO:0004798">
    <property type="term" value="F:dTMP kinase activity"/>
    <property type="evidence" value="ECO:0007669"/>
    <property type="project" value="TreeGrafter"/>
</dbReference>
<proteinExistence type="inferred from homology"/>
<organism evidence="6 7">
    <name type="scientific">Youngiibacter fragilis 232.1</name>
    <dbReference type="NCBI Taxonomy" id="994573"/>
    <lineage>
        <taxon>Bacteria</taxon>
        <taxon>Bacillati</taxon>
        <taxon>Bacillota</taxon>
        <taxon>Clostridia</taxon>
        <taxon>Eubacteriales</taxon>
        <taxon>Clostridiaceae</taxon>
        <taxon>Youngiibacter</taxon>
    </lineage>
</organism>
<keyword evidence="6" id="KW-0808">Transferase</keyword>
<comment type="similarity">
    <text evidence="1">Belongs to the thymidylate kinase family.</text>
</comment>
<evidence type="ECO:0000256" key="2">
    <source>
        <dbReference type="ARBA" id="ARBA00017144"/>
    </source>
</evidence>
<dbReference type="PANTHER" id="PTHR10344:SF4">
    <property type="entry name" value="UMP-CMP KINASE 2, MITOCHONDRIAL"/>
    <property type="match status" value="1"/>
</dbReference>
<dbReference type="CDD" id="cd01672">
    <property type="entry name" value="TMPK"/>
    <property type="match status" value="1"/>
</dbReference>
<comment type="caution">
    <text evidence="6">The sequence shown here is derived from an EMBL/GenBank/DDBJ whole genome shotgun (WGS) entry which is preliminary data.</text>
</comment>
<sequence>MIETEKLMGKGTVIVIEGTDGSGKQTQSEKLYKALLEMGLKVRKVQYPDYDSESSALVKMYLRGDFGMDPESVSPYVASSFFAVDRYASFNRSWKEFYEDGGIVIADRYATANMVHQASKIADEGERVKFLDWEYDLEFNMYRIPVPDIVFFLDVPPSVSRRLTADRKNKITGEDEKDIHESDLHHMESSYQNAHFVADRYKWEKIMCTHGGEMRPIEDIFSEILGTTVARLRKTGAIPCK</sequence>
<evidence type="ECO:0000256" key="1">
    <source>
        <dbReference type="ARBA" id="ARBA00009776"/>
    </source>
</evidence>
<dbReference type="eggNOG" id="COG0125">
    <property type="taxonomic scope" value="Bacteria"/>
</dbReference>